<dbReference type="OrthoDB" id="5297106at2"/>
<dbReference type="InterPro" id="IPR035069">
    <property type="entry name" value="TTHA1013/TTHA0281-like"/>
</dbReference>
<dbReference type="Pfam" id="PF05534">
    <property type="entry name" value="HicB"/>
    <property type="match status" value="1"/>
</dbReference>
<sequence>MFQYKGYLGQIEIDEEAGLLHGHVINTKDVITFQGESVEETKQAFYDSVDEYLEFCADHGQEPDKPFSGQFMTRISPDLHRAASAQAAAEKMSLNAWVESLVRQGVEATKSKRVGKQPIKRKGSTAKANTRSPKKKLPKPAR</sequence>
<dbReference type="AlphaFoldDB" id="A0A2S8FZ46"/>
<evidence type="ECO:0000313" key="2">
    <source>
        <dbReference type="EMBL" id="PQO37458.1"/>
    </source>
</evidence>
<dbReference type="Proteomes" id="UP000238322">
    <property type="component" value="Unassembled WGS sequence"/>
</dbReference>
<gene>
    <name evidence="2" type="ORF">C5Y83_05820</name>
</gene>
<dbReference type="SUPFAM" id="SSF47598">
    <property type="entry name" value="Ribbon-helix-helix"/>
    <property type="match status" value="1"/>
</dbReference>
<dbReference type="GO" id="GO:0006355">
    <property type="term" value="P:regulation of DNA-templated transcription"/>
    <property type="evidence" value="ECO:0007669"/>
    <property type="project" value="InterPro"/>
</dbReference>
<protein>
    <submittedName>
        <fullName evidence="2">Toxin-antitoxin system HicB family antitoxin</fullName>
    </submittedName>
</protein>
<reference evidence="2 3" key="1">
    <citation type="submission" date="2018-02" db="EMBL/GenBank/DDBJ databases">
        <title>Comparative genomes isolates from brazilian mangrove.</title>
        <authorList>
            <person name="Araujo J.E."/>
            <person name="Taketani R.G."/>
            <person name="Silva M.C.P."/>
            <person name="Loureco M.V."/>
            <person name="Andreote F.D."/>
        </authorList>
    </citation>
    <scope>NUCLEOTIDE SEQUENCE [LARGE SCALE GENOMIC DNA]</scope>
    <source>
        <strain evidence="2 3">Hex-1 MGV</strain>
    </source>
</reference>
<organism evidence="2 3">
    <name type="scientific">Blastopirellula marina</name>
    <dbReference type="NCBI Taxonomy" id="124"/>
    <lineage>
        <taxon>Bacteria</taxon>
        <taxon>Pseudomonadati</taxon>
        <taxon>Planctomycetota</taxon>
        <taxon>Planctomycetia</taxon>
        <taxon>Pirellulales</taxon>
        <taxon>Pirellulaceae</taxon>
        <taxon>Blastopirellula</taxon>
    </lineage>
</organism>
<dbReference type="RefSeq" id="WP_105328707.1">
    <property type="nucleotide sequence ID" value="NZ_PUHY01000005.1"/>
</dbReference>
<accession>A0A2S8FZ46</accession>
<feature type="compositionally biased region" description="Basic residues" evidence="1">
    <location>
        <begin position="111"/>
        <end position="124"/>
    </location>
</feature>
<evidence type="ECO:0000256" key="1">
    <source>
        <dbReference type="SAM" id="MobiDB-lite"/>
    </source>
</evidence>
<feature type="region of interest" description="Disordered" evidence="1">
    <location>
        <begin position="108"/>
        <end position="142"/>
    </location>
</feature>
<evidence type="ECO:0000313" key="3">
    <source>
        <dbReference type="Proteomes" id="UP000238322"/>
    </source>
</evidence>
<feature type="compositionally biased region" description="Basic residues" evidence="1">
    <location>
        <begin position="132"/>
        <end position="142"/>
    </location>
</feature>
<dbReference type="InterPro" id="IPR010985">
    <property type="entry name" value="Ribbon_hlx_hlx"/>
</dbReference>
<dbReference type="SUPFAM" id="SSF143100">
    <property type="entry name" value="TTHA1013/TTHA0281-like"/>
    <property type="match status" value="1"/>
</dbReference>
<dbReference type="InterPro" id="IPR008651">
    <property type="entry name" value="Uncharacterised_HicB"/>
</dbReference>
<dbReference type="EMBL" id="PUHY01000005">
    <property type="protein sequence ID" value="PQO37458.1"/>
    <property type="molecule type" value="Genomic_DNA"/>
</dbReference>
<comment type="caution">
    <text evidence="2">The sequence shown here is derived from an EMBL/GenBank/DDBJ whole genome shotgun (WGS) entry which is preliminary data.</text>
</comment>
<proteinExistence type="predicted"/>
<name>A0A2S8FZ46_9BACT</name>